<organism evidence="2 3">
    <name type="scientific">Desulfofundulus thermobenzoicus</name>
    <dbReference type="NCBI Taxonomy" id="29376"/>
    <lineage>
        <taxon>Bacteria</taxon>
        <taxon>Bacillati</taxon>
        <taxon>Bacillota</taxon>
        <taxon>Clostridia</taxon>
        <taxon>Eubacteriales</taxon>
        <taxon>Peptococcaceae</taxon>
        <taxon>Desulfofundulus</taxon>
    </lineage>
</organism>
<dbReference type="SUPFAM" id="SSF159713">
    <property type="entry name" value="Dhaf3308-like"/>
    <property type="match status" value="1"/>
</dbReference>
<dbReference type="AlphaFoldDB" id="A0A6N7IME9"/>
<proteinExistence type="predicted"/>
<dbReference type="Gene3D" id="3.40.50.11590">
    <property type="match status" value="1"/>
</dbReference>
<feature type="domain" description="Putative heavy-metal chelation" evidence="1">
    <location>
        <begin position="143"/>
        <end position="223"/>
    </location>
</feature>
<sequence>MDAIPVYDVLREKMAGLARQHGLQEEEVLVYTEVLTPEQAIGRPERRDFPLLKGKEKMVEARLRKARGQAYTGCPGFFRGSLARVLELDLQDDFERAVFIATLNALARHAGLVHNTLHCRDLGPGDCGRQVAGFLSSHYGRPRLGIVGLQPALVAACAPVFPLRVIDLDPDNIGREREGVLIEDGEQAAADLVEWAQVLLVTGSTLINGTIQFWLAAQKPVIFYGNSIAGAAVLLGLQRYCPCST</sequence>
<evidence type="ECO:0000313" key="2">
    <source>
        <dbReference type="EMBL" id="MQL50777.1"/>
    </source>
</evidence>
<keyword evidence="3" id="KW-1185">Reference proteome</keyword>
<reference evidence="2 3" key="1">
    <citation type="submission" date="2019-10" db="EMBL/GenBank/DDBJ databases">
        <title>Comparative genomics of sulfur disproportionating microorganisms.</title>
        <authorList>
            <person name="Ward L.M."/>
            <person name="Bertran E."/>
            <person name="Johnston D."/>
        </authorList>
    </citation>
    <scope>NUCLEOTIDE SEQUENCE [LARGE SCALE GENOMIC DNA]</scope>
    <source>
        <strain evidence="2 3">DSM 14055</strain>
    </source>
</reference>
<dbReference type="InterPro" id="IPR007161">
    <property type="entry name" value="DUF364"/>
</dbReference>
<dbReference type="RefSeq" id="WP_152944688.1">
    <property type="nucleotide sequence ID" value="NZ_WHYR01000001.1"/>
</dbReference>
<dbReference type="EMBL" id="WHYR01000001">
    <property type="protein sequence ID" value="MQL50777.1"/>
    <property type="molecule type" value="Genomic_DNA"/>
</dbReference>
<name>A0A6N7IME9_9FIRM</name>
<dbReference type="Proteomes" id="UP000441717">
    <property type="component" value="Unassembled WGS sequence"/>
</dbReference>
<gene>
    <name evidence="2" type="ORF">GFC01_00475</name>
</gene>
<dbReference type="OrthoDB" id="3596at2"/>
<accession>A0A6N7IME9</accession>
<protein>
    <recommendedName>
        <fullName evidence="1">Putative heavy-metal chelation domain-containing protein</fullName>
    </recommendedName>
</protein>
<evidence type="ECO:0000313" key="3">
    <source>
        <dbReference type="Proteomes" id="UP000441717"/>
    </source>
</evidence>
<dbReference type="Pfam" id="PF04016">
    <property type="entry name" value="DUF364"/>
    <property type="match status" value="1"/>
</dbReference>
<comment type="caution">
    <text evidence="2">The sequence shown here is derived from an EMBL/GenBank/DDBJ whole genome shotgun (WGS) entry which is preliminary data.</text>
</comment>
<evidence type="ECO:0000259" key="1">
    <source>
        <dbReference type="Pfam" id="PF04016"/>
    </source>
</evidence>